<keyword evidence="7" id="KW-0276">Fatty acid metabolism</keyword>
<keyword evidence="9" id="KW-0275">Fatty acid biosynthesis</keyword>
<comment type="catalytic activity">
    <reaction evidence="11">
        <text>holo-[ACP] + malonyl-CoA = malonyl-[ACP] + CoA</text>
        <dbReference type="Rhea" id="RHEA:41792"/>
        <dbReference type="Rhea" id="RHEA-COMP:9623"/>
        <dbReference type="Rhea" id="RHEA-COMP:9685"/>
        <dbReference type="ChEBI" id="CHEBI:57287"/>
        <dbReference type="ChEBI" id="CHEBI:57384"/>
        <dbReference type="ChEBI" id="CHEBI:64479"/>
        <dbReference type="ChEBI" id="CHEBI:78449"/>
        <dbReference type="EC" id="2.3.1.39"/>
    </reaction>
</comment>
<reference evidence="13 14" key="1">
    <citation type="submission" date="2019-09" db="EMBL/GenBank/DDBJ databases">
        <title>Draft genome sequence of the thermophilic Saccharopolyspora hirsuta VKM Ac-666T.</title>
        <authorList>
            <person name="Lobastova T.G."/>
            <person name="Fokina V."/>
            <person name="Bragin E.Y."/>
            <person name="Shtratnikova V.Y."/>
            <person name="Starodumova I.P."/>
            <person name="Tarlachkov S.V."/>
            <person name="Donova M.V."/>
        </authorList>
    </citation>
    <scope>NUCLEOTIDE SEQUENCE [LARGE SCALE GENOMIC DNA]</scope>
    <source>
        <strain evidence="13 14">VKM Ac-666</strain>
    </source>
</reference>
<evidence type="ECO:0000313" key="14">
    <source>
        <dbReference type="Proteomes" id="UP000323946"/>
    </source>
</evidence>
<dbReference type="PANTHER" id="PTHR42681">
    <property type="entry name" value="MALONYL-COA-ACYL CARRIER PROTEIN TRANSACYLASE, MITOCHONDRIAL"/>
    <property type="match status" value="1"/>
</dbReference>
<dbReference type="SMR" id="A0A5M7BFW9"/>
<evidence type="ECO:0000256" key="8">
    <source>
        <dbReference type="ARBA" id="ARBA00023098"/>
    </source>
</evidence>
<gene>
    <name evidence="13" type="ORF">F1721_31200</name>
</gene>
<evidence type="ECO:0000256" key="10">
    <source>
        <dbReference type="ARBA" id="ARBA00023315"/>
    </source>
</evidence>
<dbReference type="InterPro" id="IPR016035">
    <property type="entry name" value="Acyl_Trfase/lysoPLipase"/>
</dbReference>
<evidence type="ECO:0000256" key="1">
    <source>
        <dbReference type="ARBA" id="ARBA00005194"/>
    </source>
</evidence>
<dbReference type="InterPro" id="IPR014043">
    <property type="entry name" value="Acyl_transferase_dom"/>
</dbReference>
<name>A0A5M7BFW9_SACHI</name>
<keyword evidence="8" id="KW-0443">Lipid metabolism</keyword>
<dbReference type="Gene3D" id="3.30.70.250">
    <property type="entry name" value="Malonyl-CoA ACP transacylase, ACP-binding"/>
    <property type="match status" value="1"/>
</dbReference>
<dbReference type="OrthoDB" id="3248271at2"/>
<dbReference type="InterPro" id="IPR050858">
    <property type="entry name" value="Mal-CoA-ACP_Trans/PKS_FabD"/>
</dbReference>
<dbReference type="PANTHER" id="PTHR42681:SF1">
    <property type="entry name" value="MALONYL-COA-ACYL CARRIER PROTEIN TRANSACYLASE, MITOCHONDRIAL"/>
    <property type="match status" value="1"/>
</dbReference>
<comment type="caution">
    <text evidence="13">The sequence shown here is derived from an EMBL/GenBank/DDBJ whole genome shotgun (WGS) entry which is preliminary data.</text>
</comment>
<dbReference type="GO" id="GO:0006633">
    <property type="term" value="P:fatty acid biosynthetic process"/>
    <property type="evidence" value="ECO:0007669"/>
    <property type="project" value="UniProtKB-KW"/>
</dbReference>
<evidence type="ECO:0000256" key="5">
    <source>
        <dbReference type="ARBA" id="ARBA00022516"/>
    </source>
</evidence>
<evidence type="ECO:0000256" key="4">
    <source>
        <dbReference type="ARBA" id="ARBA00018953"/>
    </source>
</evidence>
<comment type="pathway">
    <text evidence="1">Lipid metabolism; fatty acid biosynthesis.</text>
</comment>
<dbReference type="Pfam" id="PF00698">
    <property type="entry name" value="Acyl_transf_1"/>
    <property type="match status" value="1"/>
</dbReference>
<sequence>MIALLAPGQGSQTPGMFNPWLELDGVAERLGAWSELTGLDLVRLGTTAEAEEIKDTAVTQPLVVALSLIAAEELRRRVTVPDGTPVAGHSVGELAAAAVAGALSADDAVALAAVRGREMAAACALEPTGMSAVLGGEADDVVTHLEQLGLDPANRNGAGQIVAAGRLPALEQLAAEPPAGARVRPLPVAGAFHTRFMAPAQETLAKHAEQVSASDAALPLLSNADGAVVTDSAEIVRRLVSQVTNPVRWDSCMAALAERGVEAVVELPPAGTLSGLVRRELKGVKTVALKTPADLDKVAELLGSDE</sequence>
<dbReference type="GO" id="GO:0005829">
    <property type="term" value="C:cytosol"/>
    <property type="evidence" value="ECO:0007669"/>
    <property type="project" value="TreeGrafter"/>
</dbReference>
<dbReference type="Gene3D" id="3.40.366.10">
    <property type="entry name" value="Malonyl-Coenzyme A Acyl Carrier Protein, domain 2"/>
    <property type="match status" value="1"/>
</dbReference>
<proteinExistence type="inferred from homology"/>
<evidence type="ECO:0000256" key="3">
    <source>
        <dbReference type="ARBA" id="ARBA00013258"/>
    </source>
</evidence>
<dbReference type="SUPFAM" id="SSF52151">
    <property type="entry name" value="FabD/lysophospholipase-like"/>
    <property type="match status" value="1"/>
</dbReference>
<dbReference type="InterPro" id="IPR001227">
    <property type="entry name" value="Ac_transferase_dom_sf"/>
</dbReference>
<evidence type="ECO:0000313" key="13">
    <source>
        <dbReference type="EMBL" id="KAA5826554.1"/>
    </source>
</evidence>
<evidence type="ECO:0000256" key="11">
    <source>
        <dbReference type="ARBA" id="ARBA00048462"/>
    </source>
</evidence>
<organism evidence="13 14">
    <name type="scientific">Saccharopolyspora hirsuta</name>
    <dbReference type="NCBI Taxonomy" id="1837"/>
    <lineage>
        <taxon>Bacteria</taxon>
        <taxon>Bacillati</taxon>
        <taxon>Actinomycetota</taxon>
        <taxon>Actinomycetes</taxon>
        <taxon>Pseudonocardiales</taxon>
        <taxon>Pseudonocardiaceae</taxon>
        <taxon>Saccharopolyspora</taxon>
    </lineage>
</organism>
<accession>A0A5M7BFW9</accession>
<dbReference type="RefSeq" id="WP_150070412.1">
    <property type="nucleotide sequence ID" value="NZ_JBEPDJ010000019.1"/>
</dbReference>
<dbReference type="InterPro" id="IPR016036">
    <property type="entry name" value="Malonyl_transacylase_ACP-bd"/>
</dbReference>
<feature type="domain" description="Malonyl-CoA:ACP transacylase (MAT)" evidence="12">
    <location>
        <begin position="5"/>
        <end position="306"/>
    </location>
</feature>
<dbReference type="Proteomes" id="UP000323946">
    <property type="component" value="Unassembled WGS sequence"/>
</dbReference>
<keyword evidence="14" id="KW-1185">Reference proteome</keyword>
<dbReference type="EC" id="2.3.1.39" evidence="3"/>
<dbReference type="EMBL" id="VWPH01000018">
    <property type="protein sequence ID" value="KAA5826554.1"/>
    <property type="molecule type" value="Genomic_DNA"/>
</dbReference>
<dbReference type="SMART" id="SM00827">
    <property type="entry name" value="PKS_AT"/>
    <property type="match status" value="1"/>
</dbReference>
<dbReference type="SUPFAM" id="SSF55048">
    <property type="entry name" value="Probable ACP-binding domain of malonyl-CoA ACP transacylase"/>
    <property type="match status" value="1"/>
</dbReference>
<evidence type="ECO:0000256" key="9">
    <source>
        <dbReference type="ARBA" id="ARBA00023160"/>
    </source>
</evidence>
<protein>
    <recommendedName>
        <fullName evidence="4">Malonyl CoA-acyl carrier protein transacylase</fullName>
        <ecNumber evidence="3">2.3.1.39</ecNumber>
    </recommendedName>
</protein>
<dbReference type="FunFam" id="3.30.70.250:FF:000002">
    <property type="entry name" value="Malonyl CoA-ACP transacylase"/>
    <property type="match status" value="1"/>
</dbReference>
<keyword evidence="5" id="KW-0444">Lipid biosynthesis</keyword>
<keyword evidence="10" id="KW-0012">Acyltransferase</keyword>
<dbReference type="GO" id="GO:0004314">
    <property type="term" value="F:[acyl-carrier-protein] S-malonyltransferase activity"/>
    <property type="evidence" value="ECO:0007669"/>
    <property type="project" value="UniProtKB-EC"/>
</dbReference>
<evidence type="ECO:0000259" key="12">
    <source>
        <dbReference type="SMART" id="SM00827"/>
    </source>
</evidence>
<evidence type="ECO:0000256" key="7">
    <source>
        <dbReference type="ARBA" id="ARBA00022832"/>
    </source>
</evidence>
<evidence type="ECO:0000256" key="6">
    <source>
        <dbReference type="ARBA" id="ARBA00022679"/>
    </source>
</evidence>
<keyword evidence="6 13" id="KW-0808">Transferase</keyword>
<comment type="similarity">
    <text evidence="2">Belongs to the FabD family.</text>
</comment>
<evidence type="ECO:0000256" key="2">
    <source>
        <dbReference type="ARBA" id="ARBA00008217"/>
    </source>
</evidence>
<dbReference type="AlphaFoldDB" id="A0A5M7BFW9"/>